<sequence length="45" mass="5348">MTVREKRALKRNLSRWFDQAMKWVLEVSVIIVMGTSFMLGLWCCI</sequence>
<feature type="transmembrane region" description="Helical" evidence="1">
    <location>
        <begin position="20"/>
        <end position="42"/>
    </location>
</feature>
<dbReference type="EMBL" id="JAQIFT010000040">
    <property type="protein sequence ID" value="MDA3731628.1"/>
    <property type="molecule type" value="Genomic_DNA"/>
</dbReference>
<organism evidence="2 3">
    <name type="scientific">Holtiella tumoricola</name>
    <dbReference type="NCBI Taxonomy" id="3018743"/>
    <lineage>
        <taxon>Bacteria</taxon>
        <taxon>Bacillati</taxon>
        <taxon>Bacillota</taxon>
        <taxon>Clostridia</taxon>
        <taxon>Lachnospirales</taxon>
        <taxon>Cellulosilyticaceae</taxon>
        <taxon>Holtiella</taxon>
    </lineage>
</organism>
<evidence type="ECO:0000313" key="3">
    <source>
        <dbReference type="Proteomes" id="UP001169242"/>
    </source>
</evidence>
<protein>
    <submittedName>
        <fullName evidence="2">Uncharacterized protein</fullName>
    </submittedName>
</protein>
<comment type="caution">
    <text evidence="2">The sequence shown here is derived from an EMBL/GenBank/DDBJ whole genome shotgun (WGS) entry which is preliminary data.</text>
</comment>
<gene>
    <name evidence="2" type="ORF">PBV87_09085</name>
</gene>
<evidence type="ECO:0000313" key="2">
    <source>
        <dbReference type="EMBL" id="MDA3731628.1"/>
    </source>
</evidence>
<keyword evidence="1" id="KW-0812">Transmembrane</keyword>
<dbReference type="AlphaFoldDB" id="A0AA42J0W5"/>
<reference evidence="2" key="1">
    <citation type="journal article" date="2023" name="Int. J. Syst. Evol. Microbiol.">
        <title>&lt;i&gt;Holtiella tumoricola&lt;/i&gt; gen. nov. sp. nov., isolated from a human clinical sample.</title>
        <authorList>
            <person name="Allen-Vercoe E."/>
            <person name="Daigneault M.C."/>
            <person name="Vancuren S.J."/>
            <person name="Cochrane K."/>
            <person name="O'Neal L.L."/>
            <person name="Sankaranarayanan K."/>
            <person name="Lawson P.A."/>
        </authorList>
    </citation>
    <scope>NUCLEOTIDE SEQUENCE</scope>
    <source>
        <strain evidence="2">CC70A</strain>
    </source>
</reference>
<name>A0AA42J0W5_9FIRM</name>
<keyword evidence="3" id="KW-1185">Reference proteome</keyword>
<keyword evidence="1" id="KW-1133">Transmembrane helix</keyword>
<dbReference type="Proteomes" id="UP001169242">
    <property type="component" value="Unassembled WGS sequence"/>
</dbReference>
<keyword evidence="1" id="KW-0472">Membrane</keyword>
<accession>A0AA42J0W5</accession>
<evidence type="ECO:0000256" key="1">
    <source>
        <dbReference type="SAM" id="Phobius"/>
    </source>
</evidence>
<proteinExistence type="predicted"/>
<dbReference type="RefSeq" id="WP_271011990.1">
    <property type="nucleotide sequence ID" value="NZ_JAQIFT010000040.1"/>
</dbReference>